<dbReference type="eggNOG" id="COG0346">
    <property type="taxonomic scope" value="Bacteria"/>
</dbReference>
<comment type="caution">
    <text evidence="3">The sequence shown here is derived from an EMBL/GenBank/DDBJ whole genome shotgun (WGS) entry which is preliminary data.</text>
</comment>
<dbReference type="AlphaFoldDB" id="V6IUP5"/>
<protein>
    <submittedName>
        <fullName evidence="3">Fosmidomycin resistance protein</fullName>
    </submittedName>
</protein>
<dbReference type="Gene3D" id="3.10.180.10">
    <property type="entry name" value="2,3-Dihydroxybiphenyl 1,2-Dioxygenase, domain 1"/>
    <property type="match status" value="1"/>
</dbReference>
<dbReference type="PANTHER" id="PTHR36113:SF6">
    <property type="entry name" value="FOSFOMYCIN RESISTANCE PROTEIN FOSX"/>
    <property type="match status" value="1"/>
</dbReference>
<dbReference type="EMBL" id="AWTC01000018">
    <property type="protein sequence ID" value="EST10767.1"/>
    <property type="molecule type" value="Genomic_DNA"/>
</dbReference>
<dbReference type="InterPro" id="IPR051332">
    <property type="entry name" value="Fosfomycin_Res_Enzymes"/>
</dbReference>
<feature type="domain" description="VOC" evidence="2">
    <location>
        <begin position="4"/>
        <end position="123"/>
    </location>
</feature>
<evidence type="ECO:0000259" key="2">
    <source>
        <dbReference type="PROSITE" id="PS51819"/>
    </source>
</evidence>
<evidence type="ECO:0000256" key="1">
    <source>
        <dbReference type="ARBA" id="ARBA00022723"/>
    </source>
</evidence>
<dbReference type="InterPro" id="IPR037523">
    <property type="entry name" value="VOC_core"/>
</dbReference>
<dbReference type="PATRIC" id="fig|1395513.3.peg.3177"/>
<dbReference type="Pfam" id="PF00903">
    <property type="entry name" value="Glyoxalase"/>
    <property type="match status" value="1"/>
</dbReference>
<organism evidence="3 4">
    <name type="scientific">Sporolactobacillus laevolacticus DSM 442</name>
    <dbReference type="NCBI Taxonomy" id="1395513"/>
    <lineage>
        <taxon>Bacteria</taxon>
        <taxon>Bacillati</taxon>
        <taxon>Bacillota</taxon>
        <taxon>Bacilli</taxon>
        <taxon>Bacillales</taxon>
        <taxon>Sporolactobacillaceae</taxon>
        <taxon>Sporolactobacillus</taxon>
    </lineage>
</organism>
<dbReference type="InterPro" id="IPR029068">
    <property type="entry name" value="Glyas_Bleomycin-R_OHBP_Dase"/>
</dbReference>
<dbReference type="STRING" id="1395513.P343_15620"/>
<evidence type="ECO:0000313" key="3">
    <source>
        <dbReference type="EMBL" id="EST10767.1"/>
    </source>
</evidence>
<dbReference type="PANTHER" id="PTHR36113">
    <property type="entry name" value="LYASE, PUTATIVE-RELATED-RELATED"/>
    <property type="match status" value="1"/>
</dbReference>
<reference evidence="3 4" key="1">
    <citation type="journal article" date="2013" name="Genome Announc.">
        <title>Genome Sequence of Sporolactobacillus laevolacticus DSM442, an Efficient Polymer-Grade D-Lactate Producer from Agricultural Waste Cottonseed as a Nitrogen Source.</title>
        <authorList>
            <person name="Wang H."/>
            <person name="Wang L."/>
            <person name="Ju J."/>
            <person name="Yu B."/>
            <person name="Ma Y."/>
        </authorList>
    </citation>
    <scope>NUCLEOTIDE SEQUENCE [LARGE SCALE GENOMIC DNA]</scope>
    <source>
        <strain evidence="3 4">DSM 442</strain>
    </source>
</reference>
<dbReference type="GO" id="GO:0046872">
    <property type="term" value="F:metal ion binding"/>
    <property type="evidence" value="ECO:0007669"/>
    <property type="project" value="UniProtKB-KW"/>
</dbReference>
<keyword evidence="4" id="KW-1185">Reference proteome</keyword>
<name>V6IUP5_9BACL</name>
<dbReference type="SUPFAM" id="SSF54593">
    <property type="entry name" value="Glyoxalase/Bleomycin resistance protein/Dihydroxybiphenyl dioxygenase"/>
    <property type="match status" value="1"/>
</dbReference>
<accession>V6IUP5</accession>
<dbReference type="OrthoDB" id="192739at2"/>
<dbReference type="Proteomes" id="UP000018296">
    <property type="component" value="Unassembled WGS sequence"/>
</dbReference>
<proteinExistence type="predicted"/>
<sequence>MIRGVSHITFIVHDLDKTAHFLKTIFDAEEIYDSGDRPFSLTKEKFFLINGLWIAIMEGNPLPEKTYNHVAFAIDDHEFEQYKSKISHLGVEMKTPRNRVNGEGRSHGNIRKQVRTLSALKFR</sequence>
<keyword evidence="1" id="KW-0479">Metal-binding</keyword>
<dbReference type="PROSITE" id="PS51819">
    <property type="entry name" value="VOC"/>
    <property type="match status" value="1"/>
</dbReference>
<dbReference type="InterPro" id="IPR004360">
    <property type="entry name" value="Glyas_Fos-R_dOase_dom"/>
</dbReference>
<gene>
    <name evidence="3" type="ORF">P343_15620</name>
</gene>
<evidence type="ECO:0000313" key="4">
    <source>
        <dbReference type="Proteomes" id="UP000018296"/>
    </source>
</evidence>